<dbReference type="AlphaFoldDB" id="A0A8H6N5L2"/>
<name>A0A8H6N5L2_9PEZI</name>
<evidence type="ECO:0000313" key="2">
    <source>
        <dbReference type="EMBL" id="KAF6821237.1"/>
    </source>
</evidence>
<comment type="caution">
    <text evidence="2">The sequence shown here is derived from an EMBL/GenBank/DDBJ whole genome shotgun (WGS) entry which is preliminary data.</text>
</comment>
<feature type="region of interest" description="Disordered" evidence="1">
    <location>
        <begin position="19"/>
        <end position="59"/>
    </location>
</feature>
<evidence type="ECO:0000313" key="3">
    <source>
        <dbReference type="Proteomes" id="UP000652219"/>
    </source>
</evidence>
<dbReference type="Proteomes" id="UP000652219">
    <property type="component" value="Unassembled WGS sequence"/>
</dbReference>
<sequence length="165" mass="17815">MYISRSLLILTLNHIGGRLGPRSESTSETARLWSPCPRDPAGASSTLGLAPSSHPLHRQSFPKRRRDLLVFRNDTACILRASHRSTGPAALLGPAIRLGLPSTETARPVHRAPSPLLSLPGKLLGAAGPHRGSTRKAQASCLHLTHLPVNVKLRPNDQQSFAIRQ</sequence>
<organism evidence="2 3">
    <name type="scientific">Colletotrichum sojae</name>
    <dbReference type="NCBI Taxonomy" id="2175907"/>
    <lineage>
        <taxon>Eukaryota</taxon>
        <taxon>Fungi</taxon>
        <taxon>Dikarya</taxon>
        <taxon>Ascomycota</taxon>
        <taxon>Pezizomycotina</taxon>
        <taxon>Sordariomycetes</taxon>
        <taxon>Hypocreomycetidae</taxon>
        <taxon>Glomerellales</taxon>
        <taxon>Glomerellaceae</taxon>
        <taxon>Colletotrichum</taxon>
        <taxon>Colletotrichum orchidearum species complex</taxon>
    </lineage>
</organism>
<dbReference type="EMBL" id="WIGN01000002">
    <property type="protein sequence ID" value="KAF6821237.1"/>
    <property type="molecule type" value="Genomic_DNA"/>
</dbReference>
<evidence type="ECO:0000256" key="1">
    <source>
        <dbReference type="SAM" id="MobiDB-lite"/>
    </source>
</evidence>
<gene>
    <name evidence="2" type="ORF">CSOJ01_00243</name>
</gene>
<accession>A0A8H6N5L2</accession>
<reference evidence="2 3" key="1">
    <citation type="journal article" date="2020" name="Phytopathology">
        <title>Genome Sequence Resources of Colletotrichum truncatum, C. plurivorum, C. musicola, and C. sojae: Four Species Pathogenic to Soybean (Glycine max).</title>
        <authorList>
            <person name="Rogerio F."/>
            <person name="Boufleur T.R."/>
            <person name="Ciampi-Guillardi M."/>
            <person name="Sukno S.A."/>
            <person name="Thon M.R."/>
            <person name="Massola Junior N.S."/>
            <person name="Baroncelli R."/>
        </authorList>
    </citation>
    <scope>NUCLEOTIDE SEQUENCE [LARGE SCALE GENOMIC DNA]</scope>
    <source>
        <strain evidence="2 3">LFN0009</strain>
    </source>
</reference>
<protein>
    <submittedName>
        <fullName evidence="2">Uncharacterized protein</fullName>
    </submittedName>
</protein>
<keyword evidence="3" id="KW-1185">Reference proteome</keyword>
<proteinExistence type="predicted"/>